<gene>
    <name evidence="2" type="ORF">HYG86_12710</name>
</gene>
<organism evidence="2 3">
    <name type="scientific">Alkalicella caledoniensis</name>
    <dbReference type="NCBI Taxonomy" id="2731377"/>
    <lineage>
        <taxon>Bacteria</taxon>
        <taxon>Bacillati</taxon>
        <taxon>Bacillota</taxon>
        <taxon>Clostridia</taxon>
        <taxon>Eubacteriales</taxon>
        <taxon>Proteinivoracaceae</taxon>
        <taxon>Alkalicella</taxon>
    </lineage>
</organism>
<dbReference type="Proteomes" id="UP000516160">
    <property type="component" value="Chromosome"/>
</dbReference>
<proteinExistence type="predicted"/>
<feature type="transmembrane region" description="Helical" evidence="1">
    <location>
        <begin position="229"/>
        <end position="248"/>
    </location>
</feature>
<feature type="transmembrane region" description="Helical" evidence="1">
    <location>
        <begin position="142"/>
        <end position="165"/>
    </location>
</feature>
<feature type="transmembrane region" description="Helical" evidence="1">
    <location>
        <begin position="102"/>
        <end position="122"/>
    </location>
</feature>
<evidence type="ECO:0000256" key="1">
    <source>
        <dbReference type="SAM" id="Phobius"/>
    </source>
</evidence>
<dbReference type="AlphaFoldDB" id="A0A7G9WA57"/>
<evidence type="ECO:0000313" key="2">
    <source>
        <dbReference type="EMBL" id="QNO15569.1"/>
    </source>
</evidence>
<accession>A0A7G9WA57</accession>
<dbReference type="Pfam" id="PF04018">
    <property type="entry name" value="VCA0040-like"/>
    <property type="match status" value="1"/>
</dbReference>
<dbReference type="RefSeq" id="WP_213165948.1">
    <property type="nucleotide sequence ID" value="NZ_CP058559.1"/>
</dbReference>
<dbReference type="PANTHER" id="PTHR37308:SF1">
    <property type="entry name" value="POLYPRENYL-PHOSPHATE TRANSPORTER"/>
    <property type="match status" value="1"/>
</dbReference>
<feature type="transmembrane region" description="Helical" evidence="1">
    <location>
        <begin position="177"/>
        <end position="202"/>
    </location>
</feature>
<reference evidence="2 3" key="1">
    <citation type="submission" date="2020-07" db="EMBL/GenBank/DDBJ databases">
        <title>Alkalicella. sp. LB2 genome.</title>
        <authorList>
            <person name="Postec A."/>
            <person name="Quemeneur M."/>
        </authorList>
    </citation>
    <scope>NUCLEOTIDE SEQUENCE [LARGE SCALE GENOMIC DNA]</scope>
    <source>
        <strain evidence="2 3">LB2</strain>
    </source>
</reference>
<dbReference type="InterPro" id="IPR007163">
    <property type="entry name" value="VCA0040-like"/>
</dbReference>
<keyword evidence="3" id="KW-1185">Reference proteome</keyword>
<feature type="transmembrane region" description="Helical" evidence="1">
    <location>
        <begin position="47"/>
        <end position="72"/>
    </location>
</feature>
<keyword evidence="1" id="KW-1133">Transmembrane helix</keyword>
<evidence type="ECO:0000313" key="3">
    <source>
        <dbReference type="Proteomes" id="UP000516160"/>
    </source>
</evidence>
<feature type="transmembrane region" description="Helical" evidence="1">
    <location>
        <begin position="78"/>
        <end position="95"/>
    </location>
</feature>
<protein>
    <submittedName>
        <fullName evidence="2">DUF368 domain-containing protein</fullName>
    </submittedName>
</protein>
<dbReference type="KEGG" id="acae:HYG86_12710"/>
<sequence>MKKTISLILRGIPIGISLTLPGVSGGTIALVLGIYDRLIHAIKKVNLWFLIPIFLGGVIGVWAGSGFITYFLETYESPTIAFLLGLVLFSVKVTVKEAGRYNYKGLVAIAVGIIVAVILWNASKDDVARGTVTNLQLFFAGFISSIAMILPGVSGATLLIMLGLYGGVLEAVQHFNIIVLIMYGSGAVLGLFSFSWILSYLLNNYRAVTMMTLTGLIIGSARAVVPQSIGIFELIAFALGGSLIMVLSNEKVREILRKLAS</sequence>
<dbReference type="PANTHER" id="PTHR37308">
    <property type="entry name" value="INTEGRAL MEMBRANE PROTEIN"/>
    <property type="match status" value="1"/>
</dbReference>
<keyword evidence="1" id="KW-0812">Transmembrane</keyword>
<name>A0A7G9WA57_ALKCA</name>
<dbReference type="EMBL" id="CP058559">
    <property type="protein sequence ID" value="QNO15569.1"/>
    <property type="molecule type" value="Genomic_DNA"/>
</dbReference>
<keyword evidence="1" id="KW-0472">Membrane</keyword>
<feature type="transmembrane region" description="Helical" evidence="1">
    <location>
        <begin position="12"/>
        <end position="35"/>
    </location>
</feature>